<dbReference type="GO" id="GO:0005737">
    <property type="term" value="C:cytoplasm"/>
    <property type="evidence" value="ECO:0007669"/>
    <property type="project" value="TreeGrafter"/>
</dbReference>
<comment type="caution">
    <text evidence="1">The sequence shown here is derived from an EMBL/GenBank/DDBJ whole genome shotgun (WGS) entry which is preliminary data.</text>
</comment>
<name>A0A2H0BVM2_9BACT</name>
<dbReference type="SUPFAM" id="SSF53254">
    <property type="entry name" value="Phosphoglycerate mutase-like"/>
    <property type="match status" value="1"/>
</dbReference>
<dbReference type="InterPro" id="IPR050275">
    <property type="entry name" value="PGM_Phosphatase"/>
</dbReference>
<dbReference type="Proteomes" id="UP000231581">
    <property type="component" value="Unassembled WGS sequence"/>
</dbReference>
<dbReference type="AlphaFoldDB" id="A0A2H0BVM2"/>
<accession>A0A2H0BVM2</accession>
<evidence type="ECO:0000313" key="2">
    <source>
        <dbReference type="Proteomes" id="UP000231581"/>
    </source>
</evidence>
<protein>
    <recommendedName>
        <fullName evidence="3">Phosphoglycerate mutase</fullName>
    </recommendedName>
</protein>
<dbReference type="InterPro" id="IPR013078">
    <property type="entry name" value="His_Pase_superF_clade-1"/>
</dbReference>
<evidence type="ECO:0000313" key="1">
    <source>
        <dbReference type="EMBL" id="PIP61018.1"/>
    </source>
</evidence>
<dbReference type="GO" id="GO:0016791">
    <property type="term" value="F:phosphatase activity"/>
    <property type="evidence" value="ECO:0007669"/>
    <property type="project" value="TreeGrafter"/>
</dbReference>
<dbReference type="Gene3D" id="3.40.50.1240">
    <property type="entry name" value="Phosphoglycerate mutase-like"/>
    <property type="match status" value="1"/>
</dbReference>
<dbReference type="PANTHER" id="PTHR48100">
    <property type="entry name" value="BROAD-SPECIFICITY PHOSPHATASE YOR283W-RELATED"/>
    <property type="match status" value="1"/>
</dbReference>
<dbReference type="CDD" id="cd07067">
    <property type="entry name" value="HP_PGM_like"/>
    <property type="match status" value="1"/>
</dbReference>
<dbReference type="PANTHER" id="PTHR48100:SF1">
    <property type="entry name" value="HISTIDINE PHOSPHATASE FAMILY PROTEIN-RELATED"/>
    <property type="match status" value="1"/>
</dbReference>
<dbReference type="Pfam" id="PF00300">
    <property type="entry name" value="His_Phos_1"/>
    <property type="match status" value="1"/>
</dbReference>
<dbReference type="EMBL" id="PCSZ01000002">
    <property type="protein sequence ID" value="PIP61018.1"/>
    <property type="molecule type" value="Genomic_DNA"/>
</dbReference>
<dbReference type="SMART" id="SM00855">
    <property type="entry name" value="PGAM"/>
    <property type="match status" value="1"/>
</dbReference>
<gene>
    <name evidence="1" type="ORF">COX00_00070</name>
</gene>
<organism evidence="1 2">
    <name type="scientific">Candidatus Uhrbacteria bacterium CG22_combo_CG10-13_8_21_14_all_47_17</name>
    <dbReference type="NCBI Taxonomy" id="1975041"/>
    <lineage>
        <taxon>Bacteria</taxon>
        <taxon>Candidatus Uhriibacteriota</taxon>
    </lineage>
</organism>
<evidence type="ECO:0008006" key="3">
    <source>
        <dbReference type="Google" id="ProtNLM"/>
    </source>
</evidence>
<dbReference type="InterPro" id="IPR029033">
    <property type="entry name" value="His_PPase_superfam"/>
</dbReference>
<reference evidence="1 2" key="1">
    <citation type="submission" date="2017-09" db="EMBL/GenBank/DDBJ databases">
        <title>Depth-based differentiation of microbial function through sediment-hosted aquifers and enrichment of novel symbionts in the deep terrestrial subsurface.</title>
        <authorList>
            <person name="Probst A.J."/>
            <person name="Ladd B."/>
            <person name="Jarett J.K."/>
            <person name="Geller-Mcgrath D.E."/>
            <person name="Sieber C.M."/>
            <person name="Emerson J.B."/>
            <person name="Anantharaman K."/>
            <person name="Thomas B.C."/>
            <person name="Malmstrom R."/>
            <person name="Stieglmeier M."/>
            <person name="Klingl A."/>
            <person name="Woyke T."/>
            <person name="Ryan C.M."/>
            <person name="Banfield J.F."/>
        </authorList>
    </citation>
    <scope>NUCLEOTIDE SEQUENCE [LARGE SCALE GENOMIC DNA]</scope>
    <source>
        <strain evidence="1">CG22_combo_CG10-13_8_21_14_all_47_17</strain>
    </source>
</reference>
<sequence length="235" mass="26520">MGVRLPLPAPKKSAPTGVLFVFRRNSYTPIMKTIYLIRHGHVDNPEHVFYDEHFPLSETGAKEATKLGKALKTASCEPSRIISSPYLRTRETAHIISSEIEGPEVEYDDRLKEWQVGNWFLKPLAEFRKHTSYDKTPFHPNTDGIEDIDSMAKRVRSAIQDTALSMQDDTCAALVSHREPLVSAILSLQGKNWEEVPILDFPKGSSWKLDFDEENNFLNAKKAFDCASDASKKGV</sequence>
<proteinExistence type="predicted"/>